<organism evidence="9 10">
    <name type="scientific">Izhakiella australiensis</name>
    <dbReference type="NCBI Taxonomy" id="1926881"/>
    <lineage>
        <taxon>Bacteria</taxon>
        <taxon>Pseudomonadati</taxon>
        <taxon>Pseudomonadota</taxon>
        <taxon>Gammaproteobacteria</taxon>
        <taxon>Enterobacterales</taxon>
        <taxon>Erwiniaceae</taxon>
        <taxon>Izhakiella</taxon>
    </lineage>
</organism>
<evidence type="ECO:0000256" key="2">
    <source>
        <dbReference type="ARBA" id="ARBA00008814"/>
    </source>
</evidence>
<reference evidence="9 10" key="1">
    <citation type="submission" date="2016-12" db="EMBL/GenBank/DDBJ databases">
        <title>Izhakiella australiana sp. nov. of genus Izhakiella isolated from Australian desert.</title>
        <authorList>
            <person name="Ji M."/>
        </authorList>
    </citation>
    <scope>NUCLEOTIDE SEQUENCE [LARGE SCALE GENOMIC DNA]</scope>
    <source>
        <strain evidence="9 10">D4N98</strain>
    </source>
</reference>
<dbReference type="CDD" id="cd01146">
    <property type="entry name" value="FhuD"/>
    <property type="match status" value="1"/>
</dbReference>
<dbReference type="Gene3D" id="3.40.50.1980">
    <property type="entry name" value="Nitrogenase molybdenum iron protein domain"/>
    <property type="match status" value="2"/>
</dbReference>
<dbReference type="PRINTS" id="PR01715">
    <property type="entry name" value="FERRIBNDNGPP"/>
</dbReference>
<dbReference type="EMBL" id="MRUL01000006">
    <property type="protein sequence ID" value="OON39906.1"/>
    <property type="molecule type" value="Genomic_DNA"/>
</dbReference>
<dbReference type="Proteomes" id="UP000190667">
    <property type="component" value="Unassembled WGS sequence"/>
</dbReference>
<proteinExistence type="inferred from homology"/>
<evidence type="ECO:0000256" key="1">
    <source>
        <dbReference type="ARBA" id="ARBA00004196"/>
    </source>
</evidence>
<evidence type="ECO:0000313" key="10">
    <source>
        <dbReference type="Proteomes" id="UP000190667"/>
    </source>
</evidence>
<dbReference type="GO" id="GO:1901678">
    <property type="term" value="P:iron coordination entity transport"/>
    <property type="evidence" value="ECO:0007669"/>
    <property type="project" value="UniProtKB-ARBA"/>
</dbReference>
<dbReference type="AlphaFoldDB" id="A0A1S8YMD5"/>
<keyword evidence="4" id="KW-0408">Iron</keyword>
<dbReference type="Pfam" id="PF01497">
    <property type="entry name" value="Peripla_BP_2"/>
    <property type="match status" value="1"/>
</dbReference>
<keyword evidence="3" id="KW-0813">Transport</keyword>
<dbReference type="InterPro" id="IPR002491">
    <property type="entry name" value="ABC_transptr_periplasmic_BD"/>
</dbReference>
<evidence type="ECO:0000256" key="7">
    <source>
        <dbReference type="SAM" id="SignalP"/>
    </source>
</evidence>
<keyword evidence="6" id="KW-0175">Coiled coil</keyword>
<feature type="domain" description="Fe/B12 periplasmic-binding" evidence="8">
    <location>
        <begin position="37"/>
        <end position="296"/>
    </location>
</feature>
<dbReference type="SUPFAM" id="SSF53807">
    <property type="entry name" value="Helical backbone' metal receptor"/>
    <property type="match status" value="1"/>
</dbReference>
<evidence type="ECO:0000256" key="3">
    <source>
        <dbReference type="ARBA" id="ARBA00022448"/>
    </source>
</evidence>
<evidence type="ECO:0000256" key="5">
    <source>
        <dbReference type="ARBA" id="ARBA00022729"/>
    </source>
</evidence>
<dbReference type="PANTHER" id="PTHR30532">
    <property type="entry name" value="IRON III DICITRATE-BINDING PERIPLASMIC PROTEIN"/>
    <property type="match status" value="1"/>
</dbReference>
<protein>
    <submittedName>
        <fullName evidence="9">Iron-hydroxamate transporter substrate-binding subunit</fullName>
    </submittedName>
</protein>
<dbReference type="NCBIfam" id="NF007864">
    <property type="entry name" value="PRK10576.1"/>
    <property type="match status" value="1"/>
</dbReference>
<dbReference type="PANTHER" id="PTHR30532:SF1">
    <property type="entry name" value="IRON(3+)-HYDROXAMATE-BINDING PROTEIN FHUD"/>
    <property type="match status" value="1"/>
</dbReference>
<gene>
    <name evidence="9" type="ORF">BTJ39_10690</name>
</gene>
<dbReference type="RefSeq" id="WP_078002685.1">
    <property type="nucleotide sequence ID" value="NZ_MRUL01000006.1"/>
</dbReference>
<feature type="chain" id="PRO_5012390926" evidence="7">
    <location>
        <begin position="27"/>
        <end position="296"/>
    </location>
</feature>
<feature type="coiled-coil region" evidence="6">
    <location>
        <begin position="142"/>
        <end position="169"/>
    </location>
</feature>
<dbReference type="InterPro" id="IPR051313">
    <property type="entry name" value="Bact_iron-sidero_bind"/>
</dbReference>
<keyword evidence="10" id="KW-1185">Reference proteome</keyword>
<evidence type="ECO:0000259" key="8">
    <source>
        <dbReference type="PROSITE" id="PS50983"/>
    </source>
</evidence>
<dbReference type="GO" id="GO:0030288">
    <property type="term" value="C:outer membrane-bounded periplasmic space"/>
    <property type="evidence" value="ECO:0007669"/>
    <property type="project" value="TreeGrafter"/>
</dbReference>
<name>A0A1S8YMD5_9GAMM</name>
<keyword evidence="4" id="KW-0406">Ion transport</keyword>
<evidence type="ECO:0000313" key="9">
    <source>
        <dbReference type="EMBL" id="OON39906.1"/>
    </source>
</evidence>
<comment type="caution">
    <text evidence="9">The sequence shown here is derived from an EMBL/GenBank/DDBJ whole genome shotgun (WGS) entry which is preliminary data.</text>
</comment>
<keyword evidence="5 7" id="KW-0732">Signal</keyword>
<dbReference type="OrthoDB" id="6160519at2"/>
<feature type="signal peptide" evidence="7">
    <location>
        <begin position="1"/>
        <end position="26"/>
    </location>
</feature>
<dbReference type="PROSITE" id="PS50983">
    <property type="entry name" value="FE_B12_PBP"/>
    <property type="match status" value="1"/>
</dbReference>
<accession>A0A1S8YMD5</accession>
<comment type="similarity">
    <text evidence="2">Belongs to the bacterial solute-binding protein 8 family.</text>
</comment>
<keyword evidence="4" id="KW-0410">Iron transport</keyword>
<evidence type="ECO:0000256" key="6">
    <source>
        <dbReference type="SAM" id="Coils"/>
    </source>
</evidence>
<comment type="subcellular location">
    <subcellularLocation>
        <location evidence="1">Cell envelope</location>
    </subcellularLocation>
</comment>
<dbReference type="STRING" id="1926881.BTJ39_10690"/>
<evidence type="ECO:0000256" key="4">
    <source>
        <dbReference type="ARBA" id="ARBA00022496"/>
    </source>
</evidence>
<sequence>MPDSLRRRFLTALALSPMMFSLPLRAAAQGASVDITRIAALEWLPVELLLTLGVTPYAVAEIQGYRAWVADPIIPDSCIELGLRTEPNMELLTELRPSLILHSQGYGPAKSMLTPIAPSLAFPFNDGRGKPLLTARTSLMTLAQHIGRVAQAEQQLAALDKLLSQTRQQLVGRVKRPILLMSLLDEQHALVFGHGSLFLDVMQELAVPNAWQGETNFWGSAVIGIERLAEMQDVDALCFAHSDELAMQRVSQTPLWQAMPFVRSGRFKRIPAVWFYGGIWSAMRFCHLLNQGVAAA</sequence>